<evidence type="ECO:0000256" key="5">
    <source>
        <dbReference type="ARBA" id="ARBA00022503"/>
    </source>
</evidence>
<dbReference type="PROSITE" id="PS01053">
    <property type="entry name" value="ARGINASE_1"/>
    <property type="match status" value="1"/>
</dbReference>
<sequence length="297" mass="30963">MNADRHQGPGGIRIIGAASGLGAQDRACADGPVAFHHSQAWHELARHPQLDWGRTLYAPPPAGGQAPVQRIAALCRQLADEVAQTLKAGNFPLVIGGDHSVAIGTWSGVAAALGAPLGLLWIDAHLDSHTPESTYSGAIHGMPLACLLGQGDKRLLGLGLKGAQLSPAHTVVLGARSYEPEEFDFLARAGVRVIMAEAIESRGFAACLDEAVALVRGAPAGFGVTLDLDAIDPRLAPGVGSPEPDGLMASDVQTALHWIATQPGLRAMEIVEYNPDRDRHGSTARLISNLIGALLGR</sequence>
<evidence type="ECO:0000256" key="9">
    <source>
        <dbReference type="ARBA" id="ARBA00047391"/>
    </source>
</evidence>
<evidence type="ECO:0000256" key="11">
    <source>
        <dbReference type="RuleBase" id="RU003684"/>
    </source>
</evidence>
<dbReference type="PROSITE" id="PS51409">
    <property type="entry name" value="ARGINASE_2"/>
    <property type="match status" value="1"/>
</dbReference>
<dbReference type="InterPro" id="IPR020855">
    <property type="entry name" value="Ureohydrolase_Mn_BS"/>
</dbReference>
<protein>
    <recommendedName>
        <fullName evidence="4">Arginase</fullName>
        <ecNumber evidence="3">3.5.3.1</ecNumber>
    </recommendedName>
</protein>
<keyword evidence="5" id="KW-0056">Arginine metabolism</keyword>
<dbReference type="EMBL" id="CP151406">
    <property type="protein sequence ID" value="WZJ20053.1"/>
    <property type="molecule type" value="Genomic_DNA"/>
</dbReference>
<comment type="pathway">
    <text evidence="2">Nitrogen metabolism; urea cycle; L-ornithine and urea from L-arginine: step 1/1.</text>
</comment>
<evidence type="ECO:0000256" key="10">
    <source>
        <dbReference type="PROSITE-ProRule" id="PRU00742"/>
    </source>
</evidence>
<comment type="cofactor">
    <cofactor evidence="1">
        <name>Mn(2+)</name>
        <dbReference type="ChEBI" id="CHEBI:29035"/>
    </cofactor>
</comment>
<evidence type="ECO:0000256" key="3">
    <source>
        <dbReference type="ARBA" id="ARBA00012168"/>
    </source>
</evidence>
<name>A0ABZ2XCZ2_9RHOO</name>
<comment type="similarity">
    <text evidence="10 11">Belongs to the arginase family.</text>
</comment>
<accession>A0ABZ2XCZ2</accession>
<evidence type="ECO:0000313" key="12">
    <source>
        <dbReference type="EMBL" id="WZJ20053.1"/>
    </source>
</evidence>
<keyword evidence="7 11" id="KW-0378">Hydrolase</keyword>
<dbReference type="Pfam" id="PF00491">
    <property type="entry name" value="Arginase"/>
    <property type="match status" value="1"/>
</dbReference>
<evidence type="ECO:0000256" key="8">
    <source>
        <dbReference type="ARBA" id="ARBA00023211"/>
    </source>
</evidence>
<dbReference type="InterPro" id="IPR006035">
    <property type="entry name" value="Ureohydrolase"/>
</dbReference>
<dbReference type="InterPro" id="IPR023696">
    <property type="entry name" value="Ureohydrolase_dom_sf"/>
</dbReference>
<organism evidence="12 13">
    <name type="scientific">Azonexus hydrophilus</name>
    <dbReference type="NCBI Taxonomy" id="418702"/>
    <lineage>
        <taxon>Bacteria</taxon>
        <taxon>Pseudomonadati</taxon>
        <taxon>Pseudomonadota</taxon>
        <taxon>Betaproteobacteria</taxon>
        <taxon>Rhodocyclales</taxon>
        <taxon>Azonexaceae</taxon>
        <taxon>Azonexus</taxon>
    </lineage>
</organism>
<evidence type="ECO:0000256" key="6">
    <source>
        <dbReference type="ARBA" id="ARBA00022723"/>
    </source>
</evidence>
<proteinExistence type="inferred from homology"/>
<dbReference type="PANTHER" id="PTHR43782:SF3">
    <property type="entry name" value="ARGINASE"/>
    <property type="match status" value="1"/>
</dbReference>
<evidence type="ECO:0000256" key="2">
    <source>
        <dbReference type="ARBA" id="ARBA00005098"/>
    </source>
</evidence>
<dbReference type="PRINTS" id="PR00116">
    <property type="entry name" value="ARGINASE"/>
</dbReference>
<dbReference type="RefSeq" id="WP_028995766.1">
    <property type="nucleotide sequence ID" value="NZ_CP151406.1"/>
</dbReference>
<keyword evidence="8" id="KW-0464">Manganese</keyword>
<dbReference type="EC" id="3.5.3.1" evidence="3"/>
<dbReference type="Gene3D" id="3.40.800.10">
    <property type="entry name" value="Ureohydrolase domain"/>
    <property type="match status" value="1"/>
</dbReference>
<evidence type="ECO:0000256" key="1">
    <source>
        <dbReference type="ARBA" id="ARBA00001936"/>
    </source>
</evidence>
<keyword evidence="13" id="KW-1185">Reference proteome</keyword>
<dbReference type="Proteomes" id="UP001479520">
    <property type="component" value="Chromosome"/>
</dbReference>
<gene>
    <name evidence="12" type="ORF">AADV58_08750</name>
</gene>
<evidence type="ECO:0000256" key="4">
    <source>
        <dbReference type="ARBA" id="ARBA00018123"/>
    </source>
</evidence>
<dbReference type="InterPro" id="IPR014033">
    <property type="entry name" value="Arginase"/>
</dbReference>
<dbReference type="PANTHER" id="PTHR43782">
    <property type="entry name" value="ARGINASE"/>
    <property type="match status" value="1"/>
</dbReference>
<comment type="catalytic activity">
    <reaction evidence="9">
        <text>L-arginine + H2O = urea + L-ornithine</text>
        <dbReference type="Rhea" id="RHEA:20569"/>
        <dbReference type="ChEBI" id="CHEBI:15377"/>
        <dbReference type="ChEBI" id="CHEBI:16199"/>
        <dbReference type="ChEBI" id="CHEBI:32682"/>
        <dbReference type="ChEBI" id="CHEBI:46911"/>
        <dbReference type="EC" id="3.5.3.1"/>
    </reaction>
</comment>
<evidence type="ECO:0000256" key="7">
    <source>
        <dbReference type="ARBA" id="ARBA00022801"/>
    </source>
</evidence>
<dbReference type="SUPFAM" id="SSF52768">
    <property type="entry name" value="Arginase/deacetylase"/>
    <property type="match status" value="1"/>
</dbReference>
<evidence type="ECO:0000313" key="13">
    <source>
        <dbReference type="Proteomes" id="UP001479520"/>
    </source>
</evidence>
<reference evidence="12 13" key="1">
    <citation type="submission" date="2024-04" db="EMBL/GenBank/DDBJ databases">
        <title>Dissimilatory iodate-reducing microorganisms contribute to the enrichment of iodine in groundwater.</title>
        <authorList>
            <person name="Jiang Z."/>
        </authorList>
    </citation>
    <scope>NUCLEOTIDE SEQUENCE [LARGE SCALE GENOMIC DNA]</scope>
    <source>
        <strain evidence="12 13">NCP973</strain>
    </source>
</reference>
<keyword evidence="6" id="KW-0479">Metal-binding</keyword>
<dbReference type="CDD" id="cd09989">
    <property type="entry name" value="Arginase"/>
    <property type="match status" value="1"/>
</dbReference>